<evidence type="ECO:0000313" key="4">
    <source>
        <dbReference type="EMBL" id="CAK0835657.1"/>
    </source>
</evidence>
<proteinExistence type="predicted"/>
<dbReference type="EMBL" id="CAUYUJ010013136">
    <property type="protein sequence ID" value="CAK0835657.1"/>
    <property type="molecule type" value="Genomic_DNA"/>
</dbReference>
<dbReference type="PANTHER" id="PTHR33050:SF7">
    <property type="entry name" value="RIBONUCLEASE H"/>
    <property type="match status" value="1"/>
</dbReference>
<feature type="region of interest" description="Disordered" evidence="1">
    <location>
        <begin position="1141"/>
        <end position="1167"/>
    </location>
</feature>
<evidence type="ECO:0008006" key="6">
    <source>
        <dbReference type="Google" id="ProtNLM"/>
    </source>
</evidence>
<comment type="caution">
    <text evidence="4">The sequence shown here is derived from an EMBL/GenBank/DDBJ whole genome shotgun (WGS) entry which is preliminary data.</text>
</comment>
<protein>
    <recommendedName>
        <fullName evidence="6">DNA-directed DNA polymerase</fullName>
    </recommendedName>
</protein>
<feature type="transmembrane region" description="Helical" evidence="2">
    <location>
        <begin position="72"/>
        <end position="98"/>
    </location>
</feature>
<keyword evidence="2" id="KW-0472">Membrane</keyword>
<name>A0ABN9STB2_9DINO</name>
<dbReference type="Proteomes" id="UP001189429">
    <property type="component" value="Unassembled WGS sequence"/>
</dbReference>
<accession>A0ABN9STB2</accession>
<feature type="region of interest" description="Disordered" evidence="1">
    <location>
        <begin position="514"/>
        <end position="551"/>
    </location>
</feature>
<keyword evidence="3" id="KW-0732">Signal</keyword>
<dbReference type="SUPFAM" id="SSF56672">
    <property type="entry name" value="DNA/RNA polymerases"/>
    <property type="match status" value="1"/>
</dbReference>
<evidence type="ECO:0000313" key="5">
    <source>
        <dbReference type="Proteomes" id="UP001189429"/>
    </source>
</evidence>
<evidence type="ECO:0000256" key="3">
    <source>
        <dbReference type="SAM" id="SignalP"/>
    </source>
</evidence>
<feature type="compositionally biased region" description="Basic and acidic residues" evidence="1">
    <location>
        <begin position="516"/>
        <end position="532"/>
    </location>
</feature>
<feature type="chain" id="PRO_5045076276" description="DNA-directed DNA polymerase" evidence="3">
    <location>
        <begin position="19"/>
        <end position="1190"/>
    </location>
</feature>
<organism evidence="4 5">
    <name type="scientific">Prorocentrum cordatum</name>
    <dbReference type="NCBI Taxonomy" id="2364126"/>
    <lineage>
        <taxon>Eukaryota</taxon>
        <taxon>Sar</taxon>
        <taxon>Alveolata</taxon>
        <taxon>Dinophyceae</taxon>
        <taxon>Prorocentrales</taxon>
        <taxon>Prorocentraceae</taxon>
        <taxon>Prorocentrum</taxon>
    </lineage>
</organism>
<keyword evidence="2" id="KW-0812">Transmembrane</keyword>
<keyword evidence="2" id="KW-1133">Transmembrane helix</keyword>
<feature type="region of interest" description="Disordered" evidence="1">
    <location>
        <begin position="230"/>
        <end position="250"/>
    </location>
</feature>
<feature type="signal peptide" evidence="3">
    <location>
        <begin position="1"/>
        <end position="18"/>
    </location>
</feature>
<gene>
    <name evidence="4" type="ORF">PCOR1329_LOCUS32420</name>
</gene>
<dbReference type="InterPro" id="IPR043502">
    <property type="entry name" value="DNA/RNA_pol_sf"/>
</dbReference>
<dbReference type="PANTHER" id="PTHR33050">
    <property type="entry name" value="REVERSE TRANSCRIPTASE DOMAIN-CONTAINING PROTEIN"/>
    <property type="match status" value="1"/>
</dbReference>
<keyword evidence="5" id="KW-1185">Reference proteome</keyword>
<evidence type="ECO:0000256" key="1">
    <source>
        <dbReference type="SAM" id="MobiDB-lite"/>
    </source>
</evidence>
<dbReference type="InterPro" id="IPR052055">
    <property type="entry name" value="Hepadnavirus_pol/RT"/>
</dbReference>
<evidence type="ECO:0000256" key="2">
    <source>
        <dbReference type="SAM" id="Phobius"/>
    </source>
</evidence>
<sequence length="1190" mass="127822">MVALAALALAGGFGVELGRWAGSSWLLNAACCERSRVSWPAIPAFERPAIPACPGAPAPAPPWAVPNLETGLWSPGVVAGVGLACFLAGVLLVAVLVLPALALPAAPGTFAYVVYSGPPNLWHQRRLLGHVAGSSGTFEFLIATPDSDVCLEDYGQRTDDIAAVRFSNAFWPPPPGVPRANVCRFAAESAGAVLAGLVAEATAEARRLFYVRERAAGRPAVNPAGGVLEPVGAGTPGGPGDVPPAGPGGASLVHGPAAPGFPPRARGTGGGRTAVPDDAGPGVPAGGAAPLGFRWLSAEDSGDGSHRFGDEVAVGSAGLASGGFLSVVLLSPAEEPVFRQEYRGVDARVLPVQTTGVGRSRDWRSLVSDCREESLPDFLVDGPRAVKWCVECQMRGGGAVLHHENWRGRKRLQPTGYAVDLHETLSRVVDALGTHDQVDLFNLAVVERAYRKMQLVERYHYERAAEAAQGNLRVPAEEALAFMGHGRSASMVCPAVLDTVSREIERVATVRKNARKLREEVTSRPKGGKPEKQGSPGRQRGQGEPADAGWGRHQHGLMRELVTALNQLGAGADSPRVPAGGKPTVVPQLALERFARACAAMWSTGDLTPQAAPRELRGSGGYDDGEPVSLAPLSVDLLGLPAAGAQSRPLASLLGRGGQQRLSKFFEPKVLPKHEAEARRVEGGFERAYLDPLLRRPSTYAEFLSRLSSANMIDFIDDQEEGVEVGVFAVEKKSGRQRLIIDARARARWRVARHWGSPQRRRAAGRRRPLRRIYRHPDAFYQMGLPPELRKYFHLPRAQRQWLRGVGLDVPGSGAWVRPRMAVLPMGWAHALALCQQVHEIALEEVGGLNPELRVSDGHVPRPLGEGLRAAYVDNFLGFGDSAGLANAQLRAAQQGLAARGLRLREPEFAATDAELLGWRFDGRGGMLRPKMTRLWRLRLGAQELIRVGVATGRQVERMVGHFTFAGPARGPVLSVLYCCDASEEGRGVVERDFDSEKVAEVLEEVDGVKGGSERVEDVPIDMLRGEWRVVSSGGWERSESIAALEGRSLVRAFRRALRDSRAVGRSIFFLTDSMTATLALGKGRSSAPGLMRVARQFAARCLAGGVVASVRWLPSERNRADAPPRQRMPIGVRLHFDGQEHRRPDGQPAAWPIRGGGGADRAADSSMAARELEELAAWEEPSARWAGFR</sequence>
<feature type="non-terminal residue" evidence="4">
    <location>
        <position position="1190"/>
    </location>
</feature>
<reference evidence="4" key="1">
    <citation type="submission" date="2023-10" db="EMBL/GenBank/DDBJ databases">
        <authorList>
            <person name="Chen Y."/>
            <person name="Shah S."/>
            <person name="Dougan E. K."/>
            <person name="Thang M."/>
            <person name="Chan C."/>
        </authorList>
    </citation>
    <scope>NUCLEOTIDE SEQUENCE [LARGE SCALE GENOMIC DNA]</scope>
</reference>